<feature type="compositionally biased region" description="Gly residues" evidence="2">
    <location>
        <begin position="123"/>
        <end position="141"/>
    </location>
</feature>
<evidence type="ECO:0000256" key="2">
    <source>
        <dbReference type="SAM" id="MobiDB-lite"/>
    </source>
</evidence>
<dbReference type="Gene3D" id="1.25.40.990">
    <property type="match status" value="1"/>
</dbReference>
<feature type="compositionally biased region" description="Gly residues" evidence="2">
    <location>
        <begin position="51"/>
        <end position="67"/>
    </location>
</feature>
<dbReference type="PROSITE" id="PS50250">
    <property type="entry name" value="PCI"/>
    <property type="match status" value="1"/>
</dbReference>
<dbReference type="InterPro" id="IPR045107">
    <property type="entry name" value="SAC3/GANP/THP3"/>
</dbReference>
<feature type="compositionally biased region" description="Low complexity" evidence="2">
    <location>
        <begin position="1478"/>
        <end position="1488"/>
    </location>
</feature>
<evidence type="ECO:0000313" key="4">
    <source>
        <dbReference type="EMBL" id="TNY18042.1"/>
    </source>
</evidence>
<keyword evidence="5" id="KW-1185">Reference proteome</keyword>
<feature type="compositionally biased region" description="Low complexity" evidence="2">
    <location>
        <begin position="142"/>
        <end position="152"/>
    </location>
</feature>
<dbReference type="PANTHER" id="PTHR12436">
    <property type="entry name" value="80 KDA MCM3-ASSOCIATED PROTEIN"/>
    <property type="match status" value="1"/>
</dbReference>
<accession>A0A5C5FNZ0</accession>
<dbReference type="GO" id="GO:0006406">
    <property type="term" value="P:mRNA export from nucleus"/>
    <property type="evidence" value="ECO:0007669"/>
    <property type="project" value="TreeGrafter"/>
</dbReference>
<feature type="compositionally biased region" description="Acidic residues" evidence="2">
    <location>
        <begin position="210"/>
        <end position="235"/>
    </location>
</feature>
<feature type="region of interest" description="Disordered" evidence="2">
    <location>
        <begin position="1447"/>
        <end position="1499"/>
    </location>
</feature>
<feature type="compositionally biased region" description="Low complexity" evidence="2">
    <location>
        <begin position="166"/>
        <end position="200"/>
    </location>
</feature>
<evidence type="ECO:0000259" key="3">
    <source>
        <dbReference type="PROSITE" id="PS50250"/>
    </source>
</evidence>
<comment type="similarity">
    <text evidence="1">Belongs to the SAC3 family.</text>
</comment>
<feature type="region of interest" description="Disordered" evidence="2">
    <location>
        <begin position="123"/>
        <end position="261"/>
    </location>
</feature>
<feature type="compositionally biased region" description="Gly residues" evidence="2">
    <location>
        <begin position="153"/>
        <end position="165"/>
    </location>
</feature>
<feature type="region of interest" description="Disordered" evidence="2">
    <location>
        <begin position="841"/>
        <end position="885"/>
    </location>
</feature>
<feature type="region of interest" description="Disordered" evidence="2">
    <location>
        <begin position="1"/>
        <end position="102"/>
    </location>
</feature>
<protein>
    <submittedName>
        <fullName evidence="4">Nuclear export factor</fullName>
    </submittedName>
</protein>
<dbReference type="InterPro" id="IPR005062">
    <property type="entry name" value="SAC3/GANP/THP3_conserved"/>
</dbReference>
<feature type="domain" description="PCI" evidence="3">
    <location>
        <begin position="445"/>
        <end position="636"/>
    </location>
</feature>
<dbReference type="STRING" id="5288.A0A5C5FNZ0"/>
<evidence type="ECO:0000256" key="1">
    <source>
        <dbReference type="ARBA" id="ARBA00038443"/>
    </source>
</evidence>
<feature type="compositionally biased region" description="Pro residues" evidence="2">
    <location>
        <begin position="1"/>
        <end position="11"/>
    </location>
</feature>
<feature type="compositionally biased region" description="Low complexity" evidence="2">
    <location>
        <begin position="678"/>
        <end position="690"/>
    </location>
</feature>
<dbReference type="InterPro" id="IPR000717">
    <property type="entry name" value="PCI_dom"/>
</dbReference>
<comment type="caution">
    <text evidence="4">The sequence shown here is derived from an EMBL/GenBank/DDBJ whole genome shotgun (WGS) entry which is preliminary data.</text>
</comment>
<gene>
    <name evidence="4" type="ORF">DMC30DRAFT_356199</name>
</gene>
<feature type="region of interest" description="Disordered" evidence="2">
    <location>
        <begin position="790"/>
        <end position="819"/>
    </location>
</feature>
<proteinExistence type="inferred from homology"/>
<sequence length="1519" mass="160052">MEPGRPQPNHSPSPFAFAAPSSSNPAHSSAPPTTAPAAFSTFAERGRGRGRGAFRGGTGRGAGGAGAQGFARHQNLSWRKPADPPAEATGAPALSNGDAPEQSAMSAFTAFGAAAPAGGAFGSAGGAGGGASAFGSFGGTGTSAFGAPSVGAFGAGGNAFGGSGFGASTSTSLPSTSAPSSAFASTSAFSSAAPASSTPLFRAPSRQGEEEQAEGDEEEEEEEDDDDNDEADESPSEPASKRSAGQISTLEVLGEDSDARKKRFEATLPNNRYLEASHLRSPQRLKAIKSGLIPDPSKPMRLDQATDFEGTCEDMCPEWEREEREYQNNVDPLERYPGTTRIDPARAVKAFHRPAAGNDQPLPSDVRPPPVLHSTLDYLFHTLLPTLPLATTHPFIRDRTRSIRQDFTVQNVRGRSAIECNERIARYHILAVGTLREQSGFSESQELEQLRKVLKSLNEFYDDARTSGTAVPSPNEAEFRAYNLLTHLRDPDIVWSTELLPRALFAHPLLQRALALHRLAQRASLPRGERAAPGAFSRFFKLVADDGTPYLFACILSTHFAEVRRGAVEALRGAFLRQHSAFPLATLAKMLGCDDEDEARSVCEQLGLVVRADENGAAVAEIHKQAVLKTTTLKPHVSIRLVEAKRGSKSYQDVIDGGASGPAAVAALPAAPAPTAPPEHSASAPSARSAPTLSASAPAFSFAPQPAAASPIPSPFDSPALGATLATSAPQNGLNAAAPTFVPSFSLTAPAVSVTATAAPASAAPPAPAFPPSISATPLTTTAPAFSFAPAPASSAAPAAAPSAAPEPAPPARPTKRLPPSLLRTAVSAAPFVPAASPVFSAPSAPPPVASRASLSPTLRRSPTARRTSLAHAPHQSHNPHAAEAPFPSAASAAAVAARTQRVEALAGGICAELLGGLARAAAGRAAATALKERWAAVREAEKREKERLVEVAARRAEDELGRLAVREAVLRGVRDEEKRGETWERWKRALDARRRWKAQQREKKRVLDEVVRGIERERDDERAEADEDDVVSDEDMDDDDLDLGLAGLADAGLDFGGLSLGAPAAPSSSAKVDLASRVRKAAATRDRIWQRGTFLNSVSALASTALARVPRPLPTRPTWTALVAVEAAEAPFAAWLACKFDLDPRTATAEIDAPSADVEVRMLGKKDELATPELESTGLLVFDCTATKSEPVDWSSLRGRLHSLVSRVSERSLFRPAVLAVLCPDRTLSPDEASSLRNEAAQELQLSALESEGGKTAIWIARFDGAEGEFDAELRGLLDVAQVREERILRPMSTYLDPLLKAWQRSFARAYKLQQDQATAPSLASAYLEPLQAVVYEAEAIASPTPRSRLKVPPLEVIDSSFRQTVERYIALPIFRPAGHFPDLTVALAQRPPLSDLAVARLTLEHVAEFASSALAPLKVQSGALTAELPSAIERLDAALAAAEVELRPRSPAPNPPATPQRGSGGSGAAGKKRRASAAPMDAASSPKKLSGAARDERTDRLGALEGLLTHARALLAQ</sequence>
<dbReference type="GO" id="GO:0070390">
    <property type="term" value="C:transcription export complex 2"/>
    <property type="evidence" value="ECO:0007669"/>
    <property type="project" value="TreeGrafter"/>
</dbReference>
<dbReference type="Pfam" id="PF03399">
    <property type="entry name" value="SAC3_GANP"/>
    <property type="match status" value="1"/>
</dbReference>
<dbReference type="PANTHER" id="PTHR12436:SF3">
    <property type="entry name" value="GERMINAL-CENTER ASSOCIATED NUCLEAR PROTEIN"/>
    <property type="match status" value="1"/>
</dbReference>
<evidence type="ECO:0000313" key="5">
    <source>
        <dbReference type="Proteomes" id="UP000311382"/>
    </source>
</evidence>
<feature type="compositionally biased region" description="Low complexity" evidence="2">
    <location>
        <begin position="790"/>
        <end position="804"/>
    </location>
</feature>
<dbReference type="EMBL" id="SOZI01000160">
    <property type="protein sequence ID" value="TNY18042.1"/>
    <property type="molecule type" value="Genomic_DNA"/>
</dbReference>
<feature type="region of interest" description="Disordered" evidence="2">
    <location>
        <begin position="669"/>
        <end position="690"/>
    </location>
</feature>
<dbReference type="OrthoDB" id="264795at2759"/>
<reference evidence="4 5" key="1">
    <citation type="submission" date="2019-03" db="EMBL/GenBank/DDBJ databases">
        <title>Rhodosporidium diobovatum UCD-FST 08-225 genome sequencing, assembly, and annotation.</title>
        <authorList>
            <person name="Fakankun I.U."/>
            <person name="Fristensky B."/>
            <person name="Levin D.B."/>
        </authorList>
    </citation>
    <scope>NUCLEOTIDE SEQUENCE [LARGE SCALE GENOMIC DNA]</scope>
    <source>
        <strain evidence="4 5">UCD-FST 08-225</strain>
    </source>
</reference>
<dbReference type="GO" id="GO:0005737">
    <property type="term" value="C:cytoplasm"/>
    <property type="evidence" value="ECO:0007669"/>
    <property type="project" value="TreeGrafter"/>
</dbReference>
<organism evidence="4 5">
    <name type="scientific">Rhodotorula diobovata</name>
    <dbReference type="NCBI Taxonomy" id="5288"/>
    <lineage>
        <taxon>Eukaryota</taxon>
        <taxon>Fungi</taxon>
        <taxon>Dikarya</taxon>
        <taxon>Basidiomycota</taxon>
        <taxon>Pucciniomycotina</taxon>
        <taxon>Microbotryomycetes</taxon>
        <taxon>Sporidiobolales</taxon>
        <taxon>Sporidiobolaceae</taxon>
        <taxon>Rhodotorula</taxon>
    </lineage>
</organism>
<feature type="compositionally biased region" description="Low complexity" evidence="2">
    <location>
        <begin position="12"/>
        <end position="43"/>
    </location>
</feature>
<dbReference type="Proteomes" id="UP000311382">
    <property type="component" value="Unassembled WGS sequence"/>
</dbReference>
<name>A0A5C5FNZ0_9BASI</name>